<keyword evidence="2" id="KW-1185">Reference proteome</keyword>
<dbReference type="EMBL" id="JAJEQM010000017">
    <property type="protein sequence ID" value="MCC2211391.1"/>
    <property type="molecule type" value="Genomic_DNA"/>
</dbReference>
<reference evidence="1 2" key="1">
    <citation type="submission" date="2021-10" db="EMBL/GenBank/DDBJ databases">
        <title>Anaerobic single-cell dispensing facilitates the cultivation of human gut bacteria.</title>
        <authorList>
            <person name="Afrizal A."/>
        </authorList>
    </citation>
    <scope>NUCLEOTIDE SEQUENCE [LARGE SCALE GENOMIC DNA]</scope>
    <source>
        <strain evidence="1 2">CLA-AA-H232</strain>
    </source>
</reference>
<organism evidence="1 2">
    <name type="scientific">Hominilimicola fabiformis</name>
    <dbReference type="NCBI Taxonomy" id="2885356"/>
    <lineage>
        <taxon>Bacteria</taxon>
        <taxon>Bacillati</taxon>
        <taxon>Bacillota</taxon>
        <taxon>Clostridia</taxon>
        <taxon>Eubacteriales</taxon>
        <taxon>Oscillospiraceae</taxon>
        <taxon>Hominilimicola</taxon>
    </lineage>
</organism>
<evidence type="ECO:0000313" key="2">
    <source>
        <dbReference type="Proteomes" id="UP001198242"/>
    </source>
</evidence>
<dbReference type="AlphaFoldDB" id="A0AAE3E0Q6"/>
<protein>
    <submittedName>
        <fullName evidence="1">YtxH domain-containing protein</fullName>
    </submittedName>
</protein>
<name>A0AAE3E0Q6_9FIRM</name>
<proteinExistence type="predicted"/>
<accession>A0AAE3E0Q6</accession>
<dbReference type="Proteomes" id="UP001198242">
    <property type="component" value="Unassembled WGS sequence"/>
</dbReference>
<evidence type="ECO:0000313" key="1">
    <source>
        <dbReference type="EMBL" id="MCC2211391.1"/>
    </source>
</evidence>
<sequence length="59" mass="6540">MHKMSCFIKGTLVGFAVGAAVGVMTDPLSDRERRKISKKTEGIFRNIGSVMDNIIDIFH</sequence>
<dbReference type="RefSeq" id="WP_022229482.1">
    <property type="nucleotide sequence ID" value="NZ_JAJEQM010000017.1"/>
</dbReference>
<gene>
    <name evidence="1" type="ORF">LKE05_11405</name>
</gene>
<comment type="caution">
    <text evidence="1">The sequence shown here is derived from an EMBL/GenBank/DDBJ whole genome shotgun (WGS) entry which is preliminary data.</text>
</comment>